<name>A0A218ZCI4_9HELO</name>
<evidence type="ECO:0000259" key="2">
    <source>
        <dbReference type="Pfam" id="PF20233"/>
    </source>
</evidence>
<feature type="compositionally biased region" description="Basic and acidic residues" evidence="1">
    <location>
        <begin position="179"/>
        <end position="199"/>
    </location>
</feature>
<evidence type="ECO:0000313" key="4">
    <source>
        <dbReference type="Proteomes" id="UP000242519"/>
    </source>
</evidence>
<gene>
    <name evidence="3" type="ORF">B2J93_7663</name>
</gene>
<dbReference type="STRING" id="503106.A0A218ZCI4"/>
<reference evidence="3 4" key="1">
    <citation type="submission" date="2017-04" db="EMBL/GenBank/DDBJ databases">
        <title>Draft genome sequence of Marssonina coronaria NL1: causal agent of apple blotch.</title>
        <authorList>
            <person name="Cheng Q."/>
        </authorList>
    </citation>
    <scope>NUCLEOTIDE SEQUENCE [LARGE SCALE GENOMIC DNA]</scope>
    <source>
        <strain evidence="3 4">NL1</strain>
    </source>
</reference>
<dbReference type="AlphaFoldDB" id="A0A218ZCI4"/>
<sequence length="213" mass="23897">MLWSEPARAYRDVGKSRDGSHYSTTYLNGNVYSEIRRFVVIREGHGNCICSPIHTYNNQATLKPNLPDVQQHAIIYTSKSAPPSLCSYNDSGEVIAREDLNKDPLRVIPEGPLPEADLGIYSRINYSKIYTVENYVRVLNIGLVHQNSMQSLIANSLVRQNDQAPQALRNKAIGAASTDNRDETQASENGERVDRSEKHKEKRKKPSGSGRKK</sequence>
<dbReference type="Pfam" id="PF20233">
    <property type="entry name" value="DUF6590"/>
    <property type="match status" value="1"/>
</dbReference>
<dbReference type="Proteomes" id="UP000242519">
    <property type="component" value="Unassembled WGS sequence"/>
</dbReference>
<proteinExistence type="predicted"/>
<keyword evidence="4" id="KW-1185">Reference proteome</keyword>
<organism evidence="3 4">
    <name type="scientific">Diplocarpon coronariae</name>
    <dbReference type="NCBI Taxonomy" id="2795749"/>
    <lineage>
        <taxon>Eukaryota</taxon>
        <taxon>Fungi</taxon>
        <taxon>Dikarya</taxon>
        <taxon>Ascomycota</taxon>
        <taxon>Pezizomycotina</taxon>
        <taxon>Leotiomycetes</taxon>
        <taxon>Helotiales</taxon>
        <taxon>Drepanopezizaceae</taxon>
        <taxon>Diplocarpon</taxon>
    </lineage>
</organism>
<feature type="region of interest" description="Disordered" evidence="1">
    <location>
        <begin position="171"/>
        <end position="213"/>
    </location>
</feature>
<protein>
    <recommendedName>
        <fullName evidence="2">DUF6590 domain-containing protein</fullName>
    </recommendedName>
</protein>
<dbReference type="PANTHER" id="PTHR35391">
    <property type="entry name" value="C2H2-TYPE DOMAIN-CONTAINING PROTEIN-RELATED"/>
    <property type="match status" value="1"/>
</dbReference>
<evidence type="ECO:0000256" key="1">
    <source>
        <dbReference type="SAM" id="MobiDB-lite"/>
    </source>
</evidence>
<feature type="domain" description="DUF6590" evidence="2">
    <location>
        <begin position="1"/>
        <end position="153"/>
    </location>
</feature>
<dbReference type="EMBL" id="MZNU01000074">
    <property type="protein sequence ID" value="OWP05462.1"/>
    <property type="molecule type" value="Genomic_DNA"/>
</dbReference>
<dbReference type="InterPro" id="IPR046497">
    <property type="entry name" value="DUF6590"/>
</dbReference>
<evidence type="ECO:0000313" key="3">
    <source>
        <dbReference type="EMBL" id="OWP05462.1"/>
    </source>
</evidence>
<dbReference type="PANTHER" id="PTHR35391:SF5">
    <property type="entry name" value="DUF6590 DOMAIN-CONTAINING PROTEIN"/>
    <property type="match status" value="1"/>
</dbReference>
<dbReference type="InParanoid" id="A0A218ZCI4"/>
<accession>A0A218ZCI4</accession>
<feature type="compositionally biased region" description="Basic residues" evidence="1">
    <location>
        <begin position="200"/>
        <end position="213"/>
    </location>
</feature>
<comment type="caution">
    <text evidence="3">The sequence shown here is derived from an EMBL/GenBank/DDBJ whole genome shotgun (WGS) entry which is preliminary data.</text>
</comment>
<dbReference type="OrthoDB" id="3559580at2759"/>